<evidence type="ECO:0000313" key="3">
    <source>
        <dbReference type="Proteomes" id="UP000199119"/>
    </source>
</evidence>
<name>A0A1I2E2I1_9BURK</name>
<evidence type="ECO:0000313" key="2">
    <source>
        <dbReference type="EMBL" id="SFE86899.1"/>
    </source>
</evidence>
<evidence type="ECO:0000259" key="1">
    <source>
        <dbReference type="Pfam" id="PF19419"/>
    </source>
</evidence>
<dbReference type="RefSeq" id="WP_059400405.1">
    <property type="nucleotide sequence ID" value="NZ_FONX01000006.1"/>
</dbReference>
<dbReference type="InterPro" id="IPR046025">
    <property type="entry name" value="DUF5983"/>
</dbReference>
<feature type="domain" description="DUF5983" evidence="1">
    <location>
        <begin position="17"/>
        <end position="95"/>
    </location>
</feature>
<dbReference type="EMBL" id="FONX01000006">
    <property type="protein sequence ID" value="SFE86899.1"/>
    <property type="molecule type" value="Genomic_DNA"/>
</dbReference>
<protein>
    <recommendedName>
        <fullName evidence="1">DUF5983 domain-containing protein</fullName>
    </recommendedName>
</protein>
<sequence>MRTALSRSLLRHLEPLAAISIVHLSGPTRERLAEGRLSIVAYPNDYGGFVHVGTEDTTPEEPDLAAIFRIARPAGVVWIKFDADAPAVDGLPAFDGAEDAP</sequence>
<dbReference type="Pfam" id="PF19419">
    <property type="entry name" value="DUF5983"/>
    <property type="match status" value="1"/>
</dbReference>
<dbReference type="AlphaFoldDB" id="A0A1I2E2I1"/>
<proteinExistence type="predicted"/>
<keyword evidence="3" id="KW-1185">Reference proteome</keyword>
<organism evidence="2 3">
    <name type="scientific">Paracidovorax wautersii</name>
    <dbReference type="NCBI Taxonomy" id="1177982"/>
    <lineage>
        <taxon>Bacteria</taxon>
        <taxon>Pseudomonadati</taxon>
        <taxon>Pseudomonadota</taxon>
        <taxon>Betaproteobacteria</taxon>
        <taxon>Burkholderiales</taxon>
        <taxon>Comamonadaceae</taxon>
        <taxon>Paracidovorax</taxon>
    </lineage>
</organism>
<reference evidence="3" key="1">
    <citation type="submission" date="2016-10" db="EMBL/GenBank/DDBJ databases">
        <authorList>
            <person name="Varghese N."/>
            <person name="Submissions S."/>
        </authorList>
    </citation>
    <scope>NUCLEOTIDE SEQUENCE [LARGE SCALE GENOMIC DNA]</scope>
    <source>
        <strain evidence="3">DSM 27981</strain>
    </source>
</reference>
<dbReference type="Proteomes" id="UP000199119">
    <property type="component" value="Unassembled WGS sequence"/>
</dbReference>
<accession>A0A1I2E2I1</accession>
<dbReference type="OrthoDB" id="8905548at2"/>
<dbReference type="STRING" id="1177982.SAMN04489711_106174"/>
<gene>
    <name evidence="2" type="ORF">SAMN04489711_106174</name>
</gene>